<organism evidence="2 3">
    <name type="scientific">Sulfurospirillum barnesii (strain ATCC 700032 / DSM 10660 / SES-3)</name>
    <dbReference type="NCBI Taxonomy" id="760154"/>
    <lineage>
        <taxon>Bacteria</taxon>
        <taxon>Pseudomonadati</taxon>
        <taxon>Campylobacterota</taxon>
        <taxon>Epsilonproteobacteria</taxon>
        <taxon>Campylobacterales</taxon>
        <taxon>Sulfurospirillaceae</taxon>
        <taxon>Sulfurospirillum</taxon>
    </lineage>
</organism>
<dbReference type="OrthoDB" id="5372242at2"/>
<protein>
    <submittedName>
        <fullName evidence="2">Putative ATPase (AAA+ superfamily)</fullName>
    </submittedName>
</protein>
<evidence type="ECO:0000313" key="2">
    <source>
        <dbReference type="EMBL" id="AFL69364.1"/>
    </source>
</evidence>
<accession>I3XZJ0</accession>
<dbReference type="RefSeq" id="WP_014770230.1">
    <property type="nucleotide sequence ID" value="NC_018002.1"/>
</dbReference>
<dbReference type="InterPro" id="IPR041682">
    <property type="entry name" value="AAA_14"/>
</dbReference>
<dbReference type="PANTHER" id="PTHR33295:SF8">
    <property type="entry name" value="AAA+ ATPASE DOMAIN-CONTAINING PROTEIN"/>
    <property type="match status" value="1"/>
</dbReference>
<dbReference type="Gene3D" id="3.40.50.300">
    <property type="entry name" value="P-loop containing nucleotide triphosphate hydrolases"/>
    <property type="match status" value="1"/>
</dbReference>
<dbReference type="eggNOG" id="COG1373">
    <property type="taxonomic scope" value="Bacteria"/>
</dbReference>
<keyword evidence="3" id="KW-1185">Reference proteome</keyword>
<evidence type="ECO:0000313" key="3">
    <source>
        <dbReference type="Proteomes" id="UP000006176"/>
    </source>
</evidence>
<dbReference type="EMBL" id="CP003333">
    <property type="protein sequence ID" value="AFL69364.1"/>
    <property type="molecule type" value="Genomic_DNA"/>
</dbReference>
<dbReference type="HOGENOM" id="CLU_064266_0_0_7"/>
<reference evidence="2 3" key="1">
    <citation type="submission" date="2012-06" db="EMBL/GenBank/DDBJ databases">
        <title>Complete sequence of Sulfurospirillum barnesii SES-3.</title>
        <authorList>
            <consortium name="US DOE Joint Genome Institute"/>
            <person name="Lucas S."/>
            <person name="Han J."/>
            <person name="Lapidus A."/>
            <person name="Cheng J.-F."/>
            <person name="Goodwin L."/>
            <person name="Pitluck S."/>
            <person name="Peters L."/>
            <person name="Ovchinnikova G."/>
            <person name="Lu M."/>
            <person name="Detter J.C."/>
            <person name="Han C."/>
            <person name="Tapia R."/>
            <person name="Land M."/>
            <person name="Hauser L."/>
            <person name="Kyrpides N."/>
            <person name="Ivanova N."/>
            <person name="Pagani I."/>
            <person name="Stolz J."/>
            <person name="Arkin A."/>
            <person name="Dehal P."/>
            <person name="Oremland R."/>
            <person name="Saltikov C."/>
            <person name="Basu P."/>
            <person name="Hollibaugh J."/>
            <person name="Newman D."/>
            <person name="Stolyar S."/>
            <person name="Hazen T."/>
            <person name="Woyke T."/>
        </authorList>
    </citation>
    <scope>NUCLEOTIDE SEQUENCE [LARGE SCALE GENOMIC DNA]</scope>
    <source>
        <strain evidence="3">ATCC 700032 / DSM 10660 / SES-3</strain>
    </source>
</reference>
<gene>
    <name evidence="2" type="ordered locus">Sulba_2085</name>
</gene>
<dbReference type="Pfam" id="PF13173">
    <property type="entry name" value="AAA_14"/>
    <property type="match status" value="1"/>
</dbReference>
<proteinExistence type="predicted"/>
<sequence length="358" mass="42663">MKTLQLLYEMSYKNNFFIDRKINFEHAKIILHGPRKSGKTHLIFDYLNSYDTKEYLYIDLHDERIDKSEIIEHLESFVRQTRLQLLVIEGFDFSFKVPSVPNIILSTPFTCKTLEGFEHYMLYPLDFEEFLAFDKKHSNIEHLFNLYTNYGTFPQHVQRGENLDAKTIQEMLFFILKDPTRFLIYKRFCELQGSKISLFQIYNYLKSFAKISKDKLYAITSELLDEKLLFFVEKFNQPNANKKVFLLDFTFKDALSFKKDFLRRFENMVFLELIKRDKKVFYEEGIDFYLPEESLAILCVGFATTEAIEMRLQKLLPTFWSLHVKRVEVVTLSSESAKDIEGLSFSIFPFWEWALQLA</sequence>
<name>I3XZJ0_SULBS</name>
<dbReference type="Proteomes" id="UP000006176">
    <property type="component" value="Chromosome"/>
</dbReference>
<dbReference type="AlphaFoldDB" id="I3XZJ0"/>
<dbReference type="InterPro" id="IPR027417">
    <property type="entry name" value="P-loop_NTPase"/>
</dbReference>
<dbReference type="PATRIC" id="fig|760154.4.peg.2080"/>
<dbReference type="KEGG" id="sba:Sulba_2085"/>
<dbReference type="PANTHER" id="PTHR33295">
    <property type="entry name" value="ATPASE"/>
    <property type="match status" value="1"/>
</dbReference>
<feature type="domain" description="AAA" evidence="1">
    <location>
        <begin position="29"/>
        <end position="79"/>
    </location>
</feature>
<evidence type="ECO:0000259" key="1">
    <source>
        <dbReference type="Pfam" id="PF13173"/>
    </source>
</evidence>
<dbReference type="STRING" id="760154.Sulba_2085"/>